<dbReference type="STRING" id="571438.SAMN05192586_1209"/>
<dbReference type="SUPFAM" id="SSF51419">
    <property type="entry name" value="PLP-binding barrel"/>
    <property type="match status" value="1"/>
</dbReference>
<dbReference type="GO" id="GO:0008836">
    <property type="term" value="F:diaminopimelate decarboxylase activity"/>
    <property type="evidence" value="ECO:0007669"/>
    <property type="project" value="TreeGrafter"/>
</dbReference>
<sequence length="408" mass="44778">MPLCPEILFDAGRVPTPCFVLDADRLRANAAVLAQVQERTGARILLALKGFAAWAAFPLLSRFKGEGPLWGACASSVDEARLAREEFGGEVHAFAAAWNAREMAELLELADHLVFNSTAQWRQFRPAVAMRNQSRCPDRQIQCGLRINPEHSEGAAAIYNPCAPGSRLGIRRKDFDPTALEGISGLHFHTLCEQNADALERTLAAVEEKFGPWLPQCRWINMGGGHHITRPDYDLDQLCRLLTAWRGRYQAQIYLEPGEAVALNAGWLTATVLDVVQADMPVAILDIGVPCHMPDVLEMPYRPSVLFLAGDGLPSRAGLPGEQAWTCRLAGKSCLAGDVAGEYAFSAPLRPGQRLAFEDMAIYSMVKTTTFNGLRLPSIGICEADPGGGERFRLLRQFGYQDFKGRLS</sequence>
<comment type="catalytic activity">
    <reaction evidence="9">
        <text>carboxyspermidine + H(+) = spermidine + CO2</text>
        <dbReference type="Rhea" id="RHEA:34095"/>
        <dbReference type="ChEBI" id="CHEBI:15378"/>
        <dbReference type="ChEBI" id="CHEBI:16526"/>
        <dbReference type="ChEBI" id="CHEBI:57834"/>
        <dbReference type="ChEBI" id="CHEBI:65072"/>
        <dbReference type="EC" id="4.1.1.96"/>
    </reaction>
</comment>
<comment type="cofactor">
    <cofactor evidence="1">
        <name>pyridoxal 5'-phosphate</name>
        <dbReference type="ChEBI" id="CHEBI:597326"/>
    </cofactor>
</comment>
<dbReference type="NCBIfam" id="TIGR01047">
    <property type="entry name" value="nspC"/>
    <property type="match status" value="1"/>
</dbReference>
<dbReference type="EC" id="4.1.1.96" evidence="2"/>
<evidence type="ECO:0000259" key="12">
    <source>
        <dbReference type="Pfam" id="PF00278"/>
    </source>
</evidence>
<evidence type="ECO:0000256" key="1">
    <source>
        <dbReference type="ARBA" id="ARBA00001933"/>
    </source>
</evidence>
<keyword evidence="14" id="KW-1185">Reference proteome</keyword>
<comment type="catalytic activity">
    <reaction evidence="10">
        <text>carboxynorspermidine + H(+) = norspermidine + CO2</text>
        <dbReference type="Rhea" id="RHEA:34099"/>
        <dbReference type="ChEBI" id="CHEBI:15378"/>
        <dbReference type="ChEBI" id="CHEBI:16526"/>
        <dbReference type="ChEBI" id="CHEBI:57920"/>
        <dbReference type="ChEBI" id="CHEBI:65070"/>
        <dbReference type="EC" id="4.1.1.96"/>
    </reaction>
</comment>
<evidence type="ECO:0000256" key="8">
    <source>
        <dbReference type="ARBA" id="ARBA00025802"/>
    </source>
</evidence>
<dbReference type="PANTHER" id="PTHR43727">
    <property type="entry name" value="DIAMINOPIMELATE DECARBOXYLASE"/>
    <property type="match status" value="1"/>
</dbReference>
<dbReference type="InterPro" id="IPR029066">
    <property type="entry name" value="PLP-binding_barrel"/>
</dbReference>
<feature type="binding site" evidence="11">
    <location>
        <position position="295"/>
    </location>
    <ligand>
        <name>substrate</name>
    </ligand>
</feature>
<evidence type="ECO:0000256" key="5">
    <source>
        <dbReference type="ARBA" id="ARBA00022898"/>
    </source>
</evidence>
<evidence type="ECO:0000313" key="14">
    <source>
        <dbReference type="Proteomes" id="UP000199355"/>
    </source>
</evidence>
<dbReference type="EMBL" id="FNBX01000020">
    <property type="protein sequence ID" value="SDF94945.1"/>
    <property type="molecule type" value="Genomic_DNA"/>
</dbReference>
<keyword evidence="6" id="KW-0745">Spermidine biosynthesis</keyword>
<dbReference type="Pfam" id="PF00278">
    <property type="entry name" value="Orn_DAP_Arg_deC"/>
    <property type="match status" value="1"/>
</dbReference>
<organism evidence="13 14">
    <name type="scientific">Desulfovibrio legallii</name>
    <dbReference type="NCBI Taxonomy" id="571438"/>
    <lineage>
        <taxon>Bacteria</taxon>
        <taxon>Pseudomonadati</taxon>
        <taxon>Thermodesulfobacteriota</taxon>
        <taxon>Desulfovibrionia</taxon>
        <taxon>Desulfovibrionales</taxon>
        <taxon>Desulfovibrionaceae</taxon>
        <taxon>Desulfovibrio</taxon>
    </lineage>
</organism>
<dbReference type="Gene3D" id="2.40.37.10">
    <property type="entry name" value="Lyase, Ornithine Decarboxylase, Chain A, domain 1"/>
    <property type="match status" value="1"/>
</dbReference>
<gene>
    <name evidence="13" type="ORF">SAMN05192586_1209</name>
</gene>
<proteinExistence type="inferred from homology"/>
<dbReference type="OrthoDB" id="9804410at2"/>
<evidence type="ECO:0000256" key="9">
    <source>
        <dbReference type="ARBA" id="ARBA00047351"/>
    </source>
</evidence>
<dbReference type="CDD" id="cd06829">
    <property type="entry name" value="PLPDE_III_CANSDC"/>
    <property type="match status" value="1"/>
</dbReference>
<evidence type="ECO:0000256" key="2">
    <source>
        <dbReference type="ARBA" id="ARBA00012259"/>
    </source>
</evidence>
<dbReference type="GO" id="GO:0009089">
    <property type="term" value="P:lysine biosynthetic process via diaminopimelate"/>
    <property type="evidence" value="ECO:0007669"/>
    <property type="project" value="TreeGrafter"/>
</dbReference>
<dbReference type="GO" id="GO:0008295">
    <property type="term" value="P:spermidine biosynthetic process"/>
    <property type="evidence" value="ECO:0007669"/>
    <property type="project" value="UniProtKB-KW"/>
</dbReference>
<dbReference type="Gene3D" id="3.20.20.10">
    <property type="entry name" value="Alanine racemase"/>
    <property type="match status" value="1"/>
</dbReference>
<dbReference type="InterPro" id="IPR022643">
    <property type="entry name" value="De-COase2_C"/>
</dbReference>
<keyword evidence="5" id="KW-0663">Pyridoxal phosphate</keyword>
<dbReference type="AlphaFoldDB" id="A0A1G7Q908"/>
<evidence type="ECO:0000256" key="6">
    <source>
        <dbReference type="ARBA" id="ARBA00023066"/>
    </source>
</evidence>
<feature type="domain" description="Orn/DAP/Arg decarboxylase 2 C-terminal" evidence="12">
    <location>
        <begin position="116"/>
        <end position="360"/>
    </location>
</feature>
<evidence type="ECO:0000256" key="4">
    <source>
        <dbReference type="ARBA" id="ARBA00022793"/>
    </source>
</evidence>
<dbReference type="InterPro" id="IPR009006">
    <property type="entry name" value="Ala_racemase/Decarboxylase_C"/>
</dbReference>
<dbReference type="RefSeq" id="WP_092154965.1">
    <property type="nucleotide sequence ID" value="NZ_FNBX01000020.1"/>
</dbReference>
<evidence type="ECO:0000256" key="3">
    <source>
        <dbReference type="ARBA" id="ARBA00013633"/>
    </source>
</evidence>
<name>A0A1G7Q908_9BACT</name>
<accession>A0A1G7Q908</accession>
<evidence type="ECO:0000256" key="7">
    <source>
        <dbReference type="ARBA" id="ARBA00023239"/>
    </source>
</evidence>
<feature type="binding site" evidence="11">
    <location>
        <position position="259"/>
    </location>
    <ligand>
        <name>substrate</name>
    </ligand>
</feature>
<dbReference type="PIRSF" id="PIRSF038941">
    <property type="entry name" value="NspC"/>
    <property type="match status" value="1"/>
</dbReference>
<dbReference type="InterPro" id="IPR005730">
    <property type="entry name" value="Nsp_de-COase"/>
</dbReference>
<evidence type="ECO:0000313" key="13">
    <source>
        <dbReference type="EMBL" id="SDF94945.1"/>
    </source>
</evidence>
<comment type="similarity">
    <text evidence="8">Belongs to the Orn/Lys/Arg decarboxylase class-II family. NspC subfamily.</text>
</comment>
<protein>
    <recommendedName>
        <fullName evidence="3">Carboxynorspermidine/carboxyspermidine decarboxylase</fullName>
        <ecNumber evidence="2">4.1.1.96</ecNumber>
    </recommendedName>
</protein>
<dbReference type="GO" id="GO:0045312">
    <property type="term" value="P:nor-spermidine biosynthetic process"/>
    <property type="evidence" value="ECO:0007669"/>
    <property type="project" value="InterPro"/>
</dbReference>
<dbReference type="Proteomes" id="UP000199355">
    <property type="component" value="Unassembled WGS sequence"/>
</dbReference>
<keyword evidence="7" id="KW-0456">Lyase</keyword>
<dbReference type="SUPFAM" id="SSF50621">
    <property type="entry name" value="Alanine racemase C-terminal domain-like"/>
    <property type="match status" value="1"/>
</dbReference>
<keyword evidence="4" id="KW-0210">Decarboxylase</keyword>
<evidence type="ECO:0000256" key="11">
    <source>
        <dbReference type="PIRSR" id="PIRSR038941-1"/>
    </source>
</evidence>
<evidence type="ECO:0000256" key="10">
    <source>
        <dbReference type="ARBA" id="ARBA00047389"/>
    </source>
</evidence>
<dbReference type="PANTHER" id="PTHR43727:SF1">
    <property type="entry name" value="CARBOXYNORSPERMIDINE_CARBOXYSPERMIDINE DECARBOXYLASE"/>
    <property type="match status" value="1"/>
</dbReference>
<reference evidence="14" key="1">
    <citation type="submission" date="2016-10" db="EMBL/GenBank/DDBJ databases">
        <authorList>
            <person name="Varghese N."/>
            <person name="Submissions S."/>
        </authorList>
    </citation>
    <scope>NUCLEOTIDE SEQUENCE [LARGE SCALE GENOMIC DNA]</scope>
    <source>
        <strain evidence="14">KHC7</strain>
    </source>
</reference>